<protein>
    <submittedName>
        <fullName evidence="2">Uncharacterized protein</fullName>
    </submittedName>
</protein>
<feature type="compositionally biased region" description="Polar residues" evidence="1">
    <location>
        <begin position="474"/>
        <end position="486"/>
    </location>
</feature>
<proteinExistence type="predicted"/>
<accession>A0AAD8SJC1</accession>
<evidence type="ECO:0000313" key="3">
    <source>
        <dbReference type="Proteomes" id="UP001231189"/>
    </source>
</evidence>
<dbReference type="Pfam" id="PF14223">
    <property type="entry name" value="Retrotran_gag_2"/>
    <property type="match status" value="1"/>
</dbReference>
<reference evidence="2" key="1">
    <citation type="submission" date="2023-07" db="EMBL/GenBank/DDBJ databases">
        <title>A chromosome-level genome assembly of Lolium multiflorum.</title>
        <authorList>
            <person name="Chen Y."/>
            <person name="Copetti D."/>
            <person name="Kolliker R."/>
            <person name="Studer B."/>
        </authorList>
    </citation>
    <scope>NUCLEOTIDE SEQUENCE</scope>
    <source>
        <strain evidence="2">02402/16</strain>
        <tissue evidence="2">Leaf</tissue>
    </source>
</reference>
<evidence type="ECO:0000256" key="1">
    <source>
        <dbReference type="SAM" id="MobiDB-lite"/>
    </source>
</evidence>
<feature type="region of interest" description="Disordered" evidence="1">
    <location>
        <begin position="463"/>
        <end position="486"/>
    </location>
</feature>
<dbReference type="AlphaFoldDB" id="A0AAD8SJC1"/>
<feature type="compositionally biased region" description="Basic and acidic residues" evidence="1">
    <location>
        <begin position="269"/>
        <end position="284"/>
    </location>
</feature>
<dbReference type="PANTHER" id="PTHR47481">
    <property type="match status" value="1"/>
</dbReference>
<evidence type="ECO:0000313" key="2">
    <source>
        <dbReference type="EMBL" id="KAK1653242.1"/>
    </source>
</evidence>
<feature type="compositionally biased region" description="Basic residues" evidence="1">
    <location>
        <begin position="254"/>
        <end position="268"/>
    </location>
</feature>
<name>A0AAD8SJC1_LOLMU</name>
<organism evidence="2 3">
    <name type="scientific">Lolium multiflorum</name>
    <name type="common">Italian ryegrass</name>
    <name type="synonym">Lolium perenne subsp. multiflorum</name>
    <dbReference type="NCBI Taxonomy" id="4521"/>
    <lineage>
        <taxon>Eukaryota</taxon>
        <taxon>Viridiplantae</taxon>
        <taxon>Streptophyta</taxon>
        <taxon>Embryophyta</taxon>
        <taxon>Tracheophyta</taxon>
        <taxon>Spermatophyta</taxon>
        <taxon>Magnoliopsida</taxon>
        <taxon>Liliopsida</taxon>
        <taxon>Poales</taxon>
        <taxon>Poaceae</taxon>
        <taxon>BOP clade</taxon>
        <taxon>Pooideae</taxon>
        <taxon>Poodae</taxon>
        <taxon>Poeae</taxon>
        <taxon>Poeae Chloroplast Group 2 (Poeae type)</taxon>
        <taxon>Loliodinae</taxon>
        <taxon>Loliinae</taxon>
        <taxon>Lolium</taxon>
    </lineage>
</organism>
<gene>
    <name evidence="2" type="ORF">QYE76_071047</name>
</gene>
<feature type="region of interest" description="Disordered" evidence="1">
    <location>
        <begin position="393"/>
        <end position="435"/>
    </location>
</feature>
<dbReference type="Proteomes" id="UP001231189">
    <property type="component" value="Unassembled WGS sequence"/>
</dbReference>
<sequence>MTTSSTSMVASSLAAALGAPPTEKLHRENFLFWQAQVFPAMRGAQVMGLLDGTDPAPEKTLEVEDEEKKKIKIPNPAYGLWIARDQQVVSFLLKGMSQDVLAHVLGLEHAAEVWAAVVGLFSAQSRARIGMLRAALANTKKLDLTAPVFISKMKGFASELAAAGRVISDEELKEYVLAGLDGEYNALVASVNANPSTSFADVCNQLTAYEYRQQMLSESGQSSGSFQSSVHAASRHDQRYDNNGGGYRHDNHGGGRHHQRGRSPRRHDQRYDNYDQAPRCHDQRYNNYDNTRRQPYRGGRCRGGAHGGGRGRGGGRVPSPYQDIPCQICKKPGHSASECWWRYSNNDDDDDDGRHDDKGAHMASYGVDTNWYIDTGATDHITSELSKLSTHEQYKGHDQVHNASGQVPIDETPERLRAPPSQTPTGTEVSFRHPQRKCPEAISIDATASIMLQRTKIGLGSRGGLGSHGVTGSASGPTCMQRTKSGRTSVGHVHPCARRGNYWIRLAQIFCDIQAFVNGHKSASRISCGKLGRCGQVLRIFCGSCAHANGHKPVTGISCGRSAWWI</sequence>
<dbReference type="PANTHER" id="PTHR47481:SF31">
    <property type="entry name" value="OS01G0873500 PROTEIN"/>
    <property type="match status" value="1"/>
</dbReference>
<feature type="region of interest" description="Disordered" evidence="1">
    <location>
        <begin position="219"/>
        <end position="319"/>
    </location>
</feature>
<keyword evidence="3" id="KW-1185">Reference proteome</keyword>
<dbReference type="EMBL" id="JAUUTY010000004">
    <property type="protein sequence ID" value="KAK1653242.1"/>
    <property type="molecule type" value="Genomic_DNA"/>
</dbReference>
<feature type="compositionally biased region" description="Low complexity" evidence="1">
    <location>
        <begin position="219"/>
        <end position="229"/>
    </location>
</feature>
<feature type="compositionally biased region" description="Gly residues" evidence="1">
    <location>
        <begin position="301"/>
        <end position="316"/>
    </location>
</feature>
<comment type="caution">
    <text evidence="2">The sequence shown here is derived from an EMBL/GenBank/DDBJ whole genome shotgun (WGS) entry which is preliminary data.</text>
</comment>